<accession>A0A9R0I0X6</accession>
<dbReference type="SUPFAM" id="SSF50965">
    <property type="entry name" value="Galactose oxidase, central domain"/>
    <property type="match status" value="1"/>
</dbReference>
<dbReference type="InterPro" id="IPR013187">
    <property type="entry name" value="F-box-assoc_dom_typ3"/>
</dbReference>
<name>A0A9R0I0X6_SPIOL</name>
<gene>
    <name evidence="3" type="primary">LOC110780723</name>
</gene>
<evidence type="ECO:0000313" key="3">
    <source>
        <dbReference type="RefSeq" id="XP_021840747.1"/>
    </source>
</evidence>
<dbReference type="InterPro" id="IPR050796">
    <property type="entry name" value="SCF_F-box_component"/>
</dbReference>
<dbReference type="AlphaFoldDB" id="A0A9R0I0X6"/>
<reference evidence="2" key="1">
    <citation type="journal article" date="2021" name="Nat. Commun.">
        <title>Genomic analyses provide insights into spinach domestication and the genetic basis of agronomic traits.</title>
        <authorList>
            <person name="Cai X."/>
            <person name="Sun X."/>
            <person name="Xu C."/>
            <person name="Sun H."/>
            <person name="Wang X."/>
            <person name="Ge C."/>
            <person name="Zhang Z."/>
            <person name="Wang Q."/>
            <person name="Fei Z."/>
            <person name="Jiao C."/>
            <person name="Wang Q."/>
        </authorList>
    </citation>
    <scope>NUCLEOTIDE SEQUENCE [LARGE SCALE GENOMIC DNA]</scope>
    <source>
        <strain evidence="2">cv. Varoflay</strain>
    </source>
</reference>
<dbReference type="GeneID" id="110780723"/>
<dbReference type="Pfam" id="PF00646">
    <property type="entry name" value="F-box"/>
    <property type="match status" value="1"/>
</dbReference>
<dbReference type="Proteomes" id="UP000813463">
    <property type="component" value="Chromosome 1"/>
</dbReference>
<dbReference type="InterPro" id="IPR017451">
    <property type="entry name" value="F-box-assoc_interact_dom"/>
</dbReference>
<dbReference type="OrthoDB" id="591557at2759"/>
<proteinExistence type="predicted"/>
<dbReference type="InterPro" id="IPR036047">
    <property type="entry name" value="F-box-like_dom_sf"/>
</dbReference>
<dbReference type="Pfam" id="PF08268">
    <property type="entry name" value="FBA_3"/>
    <property type="match status" value="1"/>
</dbReference>
<dbReference type="PANTHER" id="PTHR31672:SF13">
    <property type="entry name" value="F-BOX PROTEIN CPR30-LIKE"/>
    <property type="match status" value="1"/>
</dbReference>
<dbReference type="SMART" id="SM00256">
    <property type="entry name" value="FBOX"/>
    <property type="match status" value="1"/>
</dbReference>
<feature type="domain" description="F-box" evidence="1">
    <location>
        <begin position="12"/>
        <end position="52"/>
    </location>
</feature>
<dbReference type="CDD" id="cd22157">
    <property type="entry name" value="F-box_AtFBW1-like"/>
    <property type="match status" value="1"/>
</dbReference>
<keyword evidence="2" id="KW-1185">Reference proteome</keyword>
<dbReference type="RefSeq" id="XP_021840747.1">
    <property type="nucleotide sequence ID" value="XM_021985055.2"/>
</dbReference>
<dbReference type="SUPFAM" id="SSF81383">
    <property type="entry name" value="F-box domain"/>
    <property type="match status" value="1"/>
</dbReference>
<reference evidence="3" key="2">
    <citation type="submission" date="2025-08" db="UniProtKB">
        <authorList>
            <consortium name="RefSeq"/>
        </authorList>
    </citation>
    <scope>IDENTIFICATION</scope>
    <source>
        <tissue evidence="3">Leaf</tissue>
    </source>
</reference>
<evidence type="ECO:0000259" key="1">
    <source>
        <dbReference type="SMART" id="SM00256"/>
    </source>
</evidence>
<dbReference type="InterPro" id="IPR011043">
    <property type="entry name" value="Gal_Oxase/kelch_b-propeller"/>
</dbReference>
<evidence type="ECO:0000313" key="2">
    <source>
        <dbReference type="Proteomes" id="UP000813463"/>
    </source>
</evidence>
<organism evidence="2 3">
    <name type="scientific">Spinacia oleracea</name>
    <name type="common">Spinach</name>
    <dbReference type="NCBI Taxonomy" id="3562"/>
    <lineage>
        <taxon>Eukaryota</taxon>
        <taxon>Viridiplantae</taxon>
        <taxon>Streptophyta</taxon>
        <taxon>Embryophyta</taxon>
        <taxon>Tracheophyta</taxon>
        <taxon>Spermatophyta</taxon>
        <taxon>Magnoliopsida</taxon>
        <taxon>eudicotyledons</taxon>
        <taxon>Gunneridae</taxon>
        <taxon>Pentapetalae</taxon>
        <taxon>Caryophyllales</taxon>
        <taxon>Chenopodiaceae</taxon>
        <taxon>Chenopodioideae</taxon>
        <taxon>Anserineae</taxon>
        <taxon>Spinacia</taxon>
    </lineage>
</organism>
<protein>
    <submittedName>
        <fullName evidence="3">F-box/kelch-repeat protein At3g06240</fullName>
    </submittedName>
</protein>
<sequence length="380" mass="43406">MFAKRVDQEDRVPEDILVGLLSRLPAKSIGRFRCASKAWKSLLSQPYFTKTHLKRIKHIQIEQESAIILVCRDSGSLYSVQIKNAQHQVNEITISATKLTFGNHRFRSSSSSSSIQMGSCDGLVIIKDEEDKLVLINPTTREFKELPSSLDVVRPLRWGIGYDSISDDYKVIVISYYGSDDMMFVNIYSVRNDSWKRVENCPFRHEVGDSLVFVDGYMYWLVDTEETIAAFDLEEEEFNDLTLSGYDDTIRNDDSTDSVSKAQLENLVALGGCLCFYPESVTDTCDDMFVGMMEEKNGKECWTRITFNDEFGSFFRPICLLERKQLVLEMDDELKMYDFEQETFKDIVVDGIPDDYGIGGSFMETLISPHCTSQVVRSTP</sequence>
<dbReference type="PANTHER" id="PTHR31672">
    <property type="entry name" value="BNACNNG10540D PROTEIN"/>
    <property type="match status" value="1"/>
</dbReference>
<dbReference type="KEGG" id="soe:110780723"/>
<dbReference type="InterPro" id="IPR001810">
    <property type="entry name" value="F-box_dom"/>
</dbReference>
<dbReference type="NCBIfam" id="TIGR01640">
    <property type="entry name" value="F_box_assoc_1"/>
    <property type="match status" value="1"/>
</dbReference>